<name>A0ACC1XX67_MELAZ</name>
<dbReference type="EMBL" id="CM051400">
    <property type="protein sequence ID" value="KAJ4715771.1"/>
    <property type="molecule type" value="Genomic_DNA"/>
</dbReference>
<evidence type="ECO:0000313" key="1">
    <source>
        <dbReference type="EMBL" id="KAJ4715771.1"/>
    </source>
</evidence>
<accession>A0ACC1XX67</accession>
<protein>
    <submittedName>
        <fullName evidence="1">Zinc finger CCCH domain protein</fullName>
    </submittedName>
</protein>
<proteinExistence type="predicted"/>
<keyword evidence="2" id="KW-1185">Reference proteome</keyword>
<sequence>MGGKVEGEFFSWGEEYNKEQLCPTPVTGLKRKARCKRMEFVGWGSKQLIEFLQSIGKDTTEQISRYDAADMINKYVKENNLLDSVKKKKIVCDERLYFLFGKKSISRIKIYDLLEDHYAENHFESDDDIFFSSEEDNNLSSCEKQKSRKTTLKKKNLETPKSCFAAVIPDNIKLVYLKRSLIQDLFKDPETFEHKVIGSFVRIKSDPNDYLQKNSNQLLQVTGIKKLSGSDNTSTQILLQVSNFVKDIQISTLSDDNFSLEECEDLRQRVKDGLLKRPTIVELEEKALLLHEDITKHWLMRELVLLQKLIDRANEKGWRRELFEYLETRQLLQTPAEQERLLREVPKIIADEVELEATPQDCPDNWEEGKDDSSIPILKGDSEIPTCDMAANASSSLVSLGTESVGIQAALPKSEQLRKTDNALDTSVPKLLEQPTEMRSENNAVTHVVEIEEDKIAKGLTSREVIDLSDDDVEENAESEVLVERQVTELKSMEWHYADPQGDIQGPFSIASLKRWSDADYFPRDFKVWKTGEGQEKAVLLFDILQHHFAN</sequence>
<organism evidence="1 2">
    <name type="scientific">Melia azedarach</name>
    <name type="common">Chinaberry tree</name>
    <dbReference type="NCBI Taxonomy" id="155640"/>
    <lineage>
        <taxon>Eukaryota</taxon>
        <taxon>Viridiplantae</taxon>
        <taxon>Streptophyta</taxon>
        <taxon>Embryophyta</taxon>
        <taxon>Tracheophyta</taxon>
        <taxon>Spermatophyta</taxon>
        <taxon>Magnoliopsida</taxon>
        <taxon>eudicotyledons</taxon>
        <taxon>Gunneridae</taxon>
        <taxon>Pentapetalae</taxon>
        <taxon>rosids</taxon>
        <taxon>malvids</taxon>
        <taxon>Sapindales</taxon>
        <taxon>Meliaceae</taxon>
        <taxon>Melia</taxon>
    </lineage>
</organism>
<dbReference type="Proteomes" id="UP001164539">
    <property type="component" value="Chromosome 7"/>
</dbReference>
<evidence type="ECO:0000313" key="2">
    <source>
        <dbReference type="Proteomes" id="UP001164539"/>
    </source>
</evidence>
<gene>
    <name evidence="1" type="ORF">OWV82_014087</name>
</gene>
<reference evidence="1 2" key="1">
    <citation type="journal article" date="2023" name="Science">
        <title>Complex scaffold remodeling in plant triterpene biosynthesis.</title>
        <authorList>
            <person name="De La Pena R."/>
            <person name="Hodgson H."/>
            <person name="Liu J.C."/>
            <person name="Stephenson M.J."/>
            <person name="Martin A.C."/>
            <person name="Owen C."/>
            <person name="Harkess A."/>
            <person name="Leebens-Mack J."/>
            <person name="Jimenez L.E."/>
            <person name="Osbourn A."/>
            <person name="Sattely E.S."/>
        </authorList>
    </citation>
    <scope>NUCLEOTIDE SEQUENCE [LARGE SCALE GENOMIC DNA]</scope>
    <source>
        <strain evidence="2">cv. JPN11</strain>
        <tissue evidence="1">Leaf</tissue>
    </source>
</reference>
<comment type="caution">
    <text evidence="1">The sequence shown here is derived from an EMBL/GenBank/DDBJ whole genome shotgun (WGS) entry which is preliminary data.</text>
</comment>